<evidence type="ECO:0000256" key="2">
    <source>
        <dbReference type="SAM" id="MobiDB-lite"/>
    </source>
</evidence>
<feature type="compositionally biased region" description="Basic and acidic residues" evidence="2">
    <location>
        <begin position="217"/>
        <end position="231"/>
    </location>
</feature>
<accession>A0A6J5TLC5</accession>
<feature type="region of interest" description="Disordered" evidence="2">
    <location>
        <begin position="187"/>
        <end position="378"/>
    </location>
</feature>
<dbReference type="EMBL" id="CAEKDK010000001">
    <property type="protein sequence ID" value="CAB4264826.1"/>
    <property type="molecule type" value="Genomic_DNA"/>
</dbReference>
<feature type="compositionally biased region" description="Basic and acidic residues" evidence="2">
    <location>
        <begin position="310"/>
        <end position="320"/>
    </location>
</feature>
<feature type="region of interest" description="Disordered" evidence="2">
    <location>
        <begin position="97"/>
        <end position="174"/>
    </location>
</feature>
<feature type="compositionally biased region" description="Basic and acidic residues" evidence="2">
    <location>
        <begin position="406"/>
        <end position="415"/>
    </location>
</feature>
<keyword evidence="1" id="KW-0175">Coiled coil</keyword>
<organism evidence="3 4">
    <name type="scientific">Prunus armeniaca</name>
    <name type="common">Apricot</name>
    <name type="synonym">Armeniaca vulgaris</name>
    <dbReference type="NCBI Taxonomy" id="36596"/>
    <lineage>
        <taxon>Eukaryota</taxon>
        <taxon>Viridiplantae</taxon>
        <taxon>Streptophyta</taxon>
        <taxon>Embryophyta</taxon>
        <taxon>Tracheophyta</taxon>
        <taxon>Spermatophyta</taxon>
        <taxon>Magnoliopsida</taxon>
        <taxon>eudicotyledons</taxon>
        <taxon>Gunneridae</taxon>
        <taxon>Pentapetalae</taxon>
        <taxon>rosids</taxon>
        <taxon>fabids</taxon>
        <taxon>Rosales</taxon>
        <taxon>Rosaceae</taxon>
        <taxon>Amygdaloideae</taxon>
        <taxon>Amygdaleae</taxon>
        <taxon>Prunus</taxon>
    </lineage>
</organism>
<evidence type="ECO:0000256" key="1">
    <source>
        <dbReference type="SAM" id="Coils"/>
    </source>
</evidence>
<proteinExistence type="predicted"/>
<feature type="compositionally biased region" description="Polar residues" evidence="2">
    <location>
        <begin position="102"/>
        <end position="122"/>
    </location>
</feature>
<feature type="compositionally biased region" description="Basic and acidic residues" evidence="2">
    <location>
        <begin position="367"/>
        <end position="378"/>
    </location>
</feature>
<feature type="compositionally biased region" description="Basic and acidic residues" evidence="2">
    <location>
        <begin position="244"/>
        <end position="261"/>
    </location>
</feature>
<feature type="coiled-coil region" evidence="1">
    <location>
        <begin position="560"/>
        <end position="604"/>
    </location>
</feature>
<evidence type="ECO:0000313" key="4">
    <source>
        <dbReference type="Proteomes" id="UP000507222"/>
    </source>
</evidence>
<evidence type="ECO:0000313" key="3">
    <source>
        <dbReference type="EMBL" id="CAB4264826.1"/>
    </source>
</evidence>
<gene>
    <name evidence="3" type="ORF">CURHAP_LOCUS6777</name>
</gene>
<protein>
    <recommendedName>
        <fullName evidence="5">J domain-containing protein</fullName>
    </recommendedName>
</protein>
<feature type="region of interest" description="Disordered" evidence="2">
    <location>
        <begin position="406"/>
        <end position="427"/>
    </location>
</feature>
<dbReference type="AlphaFoldDB" id="A0A6J5TLC5"/>
<sequence>MRRRGPSREFSELRSCSGKKSVESCKVKGDVDKVVFIDLEDEDVIDVDYPESLQPQSRGSSTLRKDGKSKFRSFIYIDDDNDDDNYVTPVISVEEVGDLDSDATSSKSSFPASNYRQNSVTSDGDECQVVQEKGSALKRSSCKQTRSGKAPGRNRYGLGFESESDSSDSDYSDCELIEGSYGKLHEHWEKASQKRKHVVHNGQSGSADQASGSGSHSDTHANVEVENRTAQRDVPVCSSSKNGNYEKENLPDFMGTRDSHGEGSSFGPQMDGSVESNQNVPKEDTLIYEWQSSQNDNEEEQSPEEPPLWSKEDLGGKQSEHTGTSFMDNVQKFRDETSFSDSLPGSDNDKGKPSVLNDENFSCRNKHSGEMPGDHDRVELRGKKNNEFHDASSSCNTYLPKECRNGATFEEKDKTGSGQPSDETQMDCGFTPSEDKIGAVHEKSCSQENVMVDFEEVSLCNTSCNGASSDRGGFDSERGKESCDLRDMLHAEDGYASPVQRDAAAVEGDIITDREKLKETAEYKRAIEEEMASRQQVLQIQAEEAQRLRKRRKAESMRLLDMQRRQKQRVEEVRETQKKDEENLNLKDQLRAEIRKELKRLELTCIDMASLLRGLGIQVGAGFCPLPHEVHAAYKRALLKFHPDRASRTDVRQQVVFFPFSGGRCICLIASDSSLDPLAFFQPDFSRFFWVTNLRLSAFSGQSLCLVSSHSTSSLHLLLPVTSIAAAHRSEALEATLFGATTKPTLNQTVRLVCRQHQFSGALVWRRCCVFLHRGSRFGVRFWLNTKPNHTEPTLSLDCCYI</sequence>
<feature type="compositionally biased region" description="Low complexity" evidence="2">
    <location>
        <begin position="202"/>
        <end position="216"/>
    </location>
</feature>
<dbReference type="PANTHER" id="PTHR36335:SF1">
    <property type="entry name" value="CHAPERONE DNAJ-DOMAIN SUPERFAMILY PROTEIN"/>
    <property type="match status" value="1"/>
</dbReference>
<dbReference type="Proteomes" id="UP000507222">
    <property type="component" value="Unassembled WGS sequence"/>
</dbReference>
<reference evidence="3 4" key="1">
    <citation type="submission" date="2020-05" db="EMBL/GenBank/DDBJ databases">
        <authorList>
            <person name="Campoy J."/>
            <person name="Schneeberger K."/>
            <person name="Spophaly S."/>
        </authorList>
    </citation>
    <scope>NUCLEOTIDE SEQUENCE [LARGE SCALE GENOMIC DNA]</scope>
    <source>
        <strain evidence="3">PruArmRojPasFocal</strain>
    </source>
</reference>
<evidence type="ECO:0008006" key="5">
    <source>
        <dbReference type="Google" id="ProtNLM"/>
    </source>
</evidence>
<name>A0A6J5TLC5_PRUAR</name>
<dbReference type="PANTHER" id="PTHR36335">
    <property type="entry name" value="CHAPERONE DNAJ-DOMAIN SUPERFAMILY PROTEIN"/>
    <property type="match status" value="1"/>
</dbReference>
<feature type="compositionally biased region" description="Acidic residues" evidence="2">
    <location>
        <begin position="162"/>
        <end position="174"/>
    </location>
</feature>